<name>A0A3N0BCX8_9ACTN</name>
<dbReference type="Pfam" id="PF10117">
    <property type="entry name" value="McrBC"/>
    <property type="match status" value="1"/>
</dbReference>
<accession>A0A3N0BCX8</accession>
<protein>
    <recommendedName>
        <fullName evidence="3">5-methylcytosine-specific restriction endonuclease system specificity protein McrC</fullName>
    </recommendedName>
</protein>
<keyword evidence="2" id="KW-1185">Reference proteome</keyword>
<dbReference type="AlphaFoldDB" id="A0A3N0BCX8"/>
<organism evidence="1 2">
    <name type="scientific">Paraeggerthella hongkongensis</name>
    <dbReference type="NCBI Taxonomy" id="230658"/>
    <lineage>
        <taxon>Bacteria</taxon>
        <taxon>Bacillati</taxon>
        <taxon>Actinomycetota</taxon>
        <taxon>Coriobacteriia</taxon>
        <taxon>Eggerthellales</taxon>
        <taxon>Eggerthellaceae</taxon>
        <taxon>Paraeggerthella</taxon>
    </lineage>
</organism>
<evidence type="ECO:0008006" key="3">
    <source>
        <dbReference type="Google" id="ProtNLM"/>
    </source>
</evidence>
<reference evidence="2" key="1">
    <citation type="submission" date="2018-05" db="EMBL/GenBank/DDBJ databases">
        <title>Genome Sequencing of selected type strains of the family Eggerthellaceae.</title>
        <authorList>
            <person name="Danylec N."/>
            <person name="Stoll D.A."/>
            <person name="Doetsch A."/>
            <person name="Huch M."/>
        </authorList>
    </citation>
    <scope>NUCLEOTIDE SEQUENCE [LARGE SCALE GENOMIC DNA]</scope>
    <source>
        <strain evidence="2">DSM 16106</strain>
    </source>
</reference>
<dbReference type="OrthoDB" id="9786961at2"/>
<gene>
    <name evidence="1" type="ORF">DMP08_05560</name>
</gene>
<dbReference type="PANTHER" id="PTHR38733">
    <property type="entry name" value="PROTEIN MCRC"/>
    <property type="match status" value="1"/>
</dbReference>
<evidence type="ECO:0000313" key="1">
    <source>
        <dbReference type="EMBL" id="RNL45038.1"/>
    </source>
</evidence>
<sequence length="350" mass="39801">MAVTAEDNVVIRNIYYMMAYAFKALSLQEYAELAKEGFGRLEDLLAAILALGIGIQRKRGFDRGYLEVEEDLLGVRGHIDISGTAKNRIAQHREIKCVYDEYSEDTYMNRILKCCASLLLGSSTVDPSGKADLKRCLHYLSDISPLEPQQIQWSRLRFHRNNRSYQLLMNVCHMVVEGWLLSDKEGDTKLARYVDGQKLHALYENFVLAYFKAEHPRLAVSSKRVSSGSEDAPSFLPALYTDVTLEYESKTLIIDCKCYGQIMQSNMGHEILSPAHRNQIYGYVMHEAYDFPEKEVEGMLLYALTESEAAVHESWNETGHGFHCFTLDLGVDFREIAQQLDDIALLVANN</sequence>
<dbReference type="PANTHER" id="PTHR38733:SF1">
    <property type="entry name" value="TYPE IV METHYL-DIRECTED RESTRICTION ENZYME ECOKMCRBC"/>
    <property type="match status" value="1"/>
</dbReference>
<dbReference type="EMBL" id="QICD01000008">
    <property type="protein sequence ID" value="RNL45038.1"/>
    <property type="molecule type" value="Genomic_DNA"/>
</dbReference>
<dbReference type="RefSeq" id="WP_123191967.1">
    <property type="nucleotide sequence ID" value="NZ_QICD01000008.1"/>
</dbReference>
<evidence type="ECO:0000313" key="2">
    <source>
        <dbReference type="Proteomes" id="UP000278632"/>
    </source>
</evidence>
<dbReference type="Proteomes" id="UP000278632">
    <property type="component" value="Unassembled WGS sequence"/>
</dbReference>
<comment type="caution">
    <text evidence="1">The sequence shown here is derived from an EMBL/GenBank/DDBJ whole genome shotgun (WGS) entry which is preliminary data.</text>
</comment>
<dbReference type="InterPro" id="IPR019292">
    <property type="entry name" value="McrC"/>
</dbReference>
<proteinExistence type="predicted"/>